<feature type="non-terminal residue" evidence="5">
    <location>
        <position position="1"/>
    </location>
</feature>
<comment type="caution">
    <text evidence="2">Lacks conserved residue(s) required for the propagation of feature annotation.</text>
</comment>
<dbReference type="InterPro" id="IPR058698">
    <property type="entry name" value="CUB_metazoa"/>
</dbReference>
<sequence>FAPLNILISRHFAVLSLFTYIQFNNQECVSSTGENGTCVTTSECTQRGGTANGPCAGGYGVCCIFLTSCGSTVRENGTYFVNYGYPNQYDGTDSCQVTILKSNPDICQYRLNFDQFNIMGPETVNHICNNDQFLVSGGGPVPTICGNNVGNHLYIDAGSGINNPVTISIITSGPSYQRDWKIRILQIPCSTNYKAEDGCTQYFTGVAGQILSFNYDPTTGAQLSNQDYSICIRAERNFCGIHYTQCPDPQAVNNRSQSFTLSGNSNNRLQSIVGSTSNSNFCQTDYLIIPMASNVGRPAAGLTPTIDRICGGVLSADVTFTPTTVKSSIRPFRLWFHTDGTEAPVDVDNKGFCLNYIQQPCTSNLS</sequence>
<evidence type="ECO:0000256" key="2">
    <source>
        <dbReference type="PROSITE-ProRule" id="PRU00059"/>
    </source>
</evidence>
<dbReference type="InterPro" id="IPR035914">
    <property type="entry name" value="Sperma_CUB_dom_sf"/>
</dbReference>
<reference evidence="5 6" key="1">
    <citation type="journal article" date="2023" name="Insect Mol. Biol.">
        <title>Genome sequencing provides insights into the evolution of gene families encoding plant cell wall-degrading enzymes in longhorned beetles.</title>
        <authorList>
            <person name="Shin N.R."/>
            <person name="Okamura Y."/>
            <person name="Kirsch R."/>
            <person name="Pauchet Y."/>
        </authorList>
    </citation>
    <scope>NUCLEOTIDE SEQUENCE [LARGE SCALE GENOMIC DNA]</scope>
    <source>
        <strain evidence="5">EAD_L_NR</strain>
    </source>
</reference>
<evidence type="ECO:0000256" key="3">
    <source>
        <dbReference type="SAM" id="SignalP"/>
    </source>
</evidence>
<feature type="domain" description="CUB" evidence="4">
    <location>
        <begin position="199"/>
        <end position="359"/>
    </location>
</feature>
<feature type="signal peptide" evidence="3">
    <location>
        <begin position="1"/>
        <end position="26"/>
    </location>
</feature>
<feature type="chain" id="PRO_5043361785" description="CUB domain-containing protein" evidence="3">
    <location>
        <begin position="27"/>
        <end position="366"/>
    </location>
</feature>
<dbReference type="SUPFAM" id="SSF49854">
    <property type="entry name" value="Spermadhesin, CUB domain"/>
    <property type="match status" value="1"/>
</dbReference>
<evidence type="ECO:0000313" key="5">
    <source>
        <dbReference type="EMBL" id="KAJ8922140.1"/>
    </source>
</evidence>
<feature type="domain" description="CUB" evidence="4">
    <location>
        <begin position="69"/>
        <end position="187"/>
    </location>
</feature>
<evidence type="ECO:0000259" key="4">
    <source>
        <dbReference type="PROSITE" id="PS01180"/>
    </source>
</evidence>
<evidence type="ECO:0000313" key="6">
    <source>
        <dbReference type="Proteomes" id="UP001159042"/>
    </source>
</evidence>
<name>A0AAV8W711_9CUCU</name>
<gene>
    <name evidence="5" type="ORF">NQ315_004075</name>
</gene>
<dbReference type="Gene3D" id="2.60.120.290">
    <property type="entry name" value="Spermadhesin, CUB domain"/>
    <property type="match status" value="2"/>
</dbReference>
<organism evidence="5 6">
    <name type="scientific">Exocentrus adspersus</name>
    <dbReference type="NCBI Taxonomy" id="1586481"/>
    <lineage>
        <taxon>Eukaryota</taxon>
        <taxon>Metazoa</taxon>
        <taxon>Ecdysozoa</taxon>
        <taxon>Arthropoda</taxon>
        <taxon>Hexapoda</taxon>
        <taxon>Insecta</taxon>
        <taxon>Pterygota</taxon>
        <taxon>Neoptera</taxon>
        <taxon>Endopterygota</taxon>
        <taxon>Coleoptera</taxon>
        <taxon>Polyphaga</taxon>
        <taxon>Cucujiformia</taxon>
        <taxon>Chrysomeloidea</taxon>
        <taxon>Cerambycidae</taxon>
        <taxon>Lamiinae</taxon>
        <taxon>Acanthocinini</taxon>
        <taxon>Exocentrus</taxon>
    </lineage>
</organism>
<keyword evidence="6" id="KW-1185">Reference proteome</keyword>
<keyword evidence="1 2" id="KW-1015">Disulfide bond</keyword>
<dbReference type="AlphaFoldDB" id="A0AAV8W711"/>
<dbReference type="InterPro" id="IPR000859">
    <property type="entry name" value="CUB_dom"/>
</dbReference>
<dbReference type="PANTHER" id="PTHR33236:SF6">
    <property type="entry name" value="CUB DOMAIN-CONTAINING PROTEIN"/>
    <property type="match status" value="1"/>
</dbReference>
<feature type="disulfide bond" evidence="2">
    <location>
        <begin position="128"/>
        <end position="145"/>
    </location>
</feature>
<dbReference type="PANTHER" id="PTHR33236">
    <property type="entry name" value="INTRAFLAGELLAR TRANSPORT PROTEIN 122 FAMILY PROTEIN-RELATED"/>
    <property type="match status" value="1"/>
</dbReference>
<dbReference type="EMBL" id="JANEYG010000007">
    <property type="protein sequence ID" value="KAJ8922140.1"/>
    <property type="molecule type" value="Genomic_DNA"/>
</dbReference>
<dbReference type="Proteomes" id="UP001159042">
    <property type="component" value="Unassembled WGS sequence"/>
</dbReference>
<accession>A0AAV8W711</accession>
<dbReference type="Pfam" id="PF26080">
    <property type="entry name" value="CUB_animal"/>
    <property type="match status" value="1"/>
</dbReference>
<dbReference type="Pfam" id="PF00431">
    <property type="entry name" value="CUB"/>
    <property type="match status" value="1"/>
</dbReference>
<comment type="caution">
    <text evidence="5">The sequence shown here is derived from an EMBL/GenBank/DDBJ whole genome shotgun (WGS) entry which is preliminary data.</text>
</comment>
<evidence type="ECO:0000256" key="1">
    <source>
        <dbReference type="ARBA" id="ARBA00023157"/>
    </source>
</evidence>
<proteinExistence type="predicted"/>
<protein>
    <recommendedName>
        <fullName evidence="4">CUB domain-containing protein</fullName>
    </recommendedName>
</protein>
<keyword evidence="3" id="KW-0732">Signal</keyword>
<dbReference type="PROSITE" id="PS01180">
    <property type="entry name" value="CUB"/>
    <property type="match status" value="2"/>
</dbReference>